<feature type="transmembrane region" description="Helical" evidence="1">
    <location>
        <begin position="452"/>
        <end position="475"/>
    </location>
</feature>
<dbReference type="Proteomes" id="UP001165121">
    <property type="component" value="Unassembled WGS sequence"/>
</dbReference>
<accession>A0A9W6XQH9</accession>
<feature type="transmembrane region" description="Helical" evidence="1">
    <location>
        <begin position="169"/>
        <end position="190"/>
    </location>
</feature>
<keyword evidence="1" id="KW-1133">Transmembrane helix</keyword>
<reference evidence="2" key="1">
    <citation type="submission" date="2023-04" db="EMBL/GenBank/DDBJ databases">
        <title>Phytophthora fragariaefolia NBRC 109709.</title>
        <authorList>
            <person name="Ichikawa N."/>
            <person name="Sato H."/>
            <person name="Tonouchi N."/>
        </authorList>
    </citation>
    <scope>NUCLEOTIDE SEQUENCE</scope>
    <source>
        <strain evidence="2">NBRC 109709</strain>
    </source>
</reference>
<keyword evidence="1" id="KW-0472">Membrane</keyword>
<feature type="transmembrane region" description="Helical" evidence="1">
    <location>
        <begin position="501"/>
        <end position="519"/>
    </location>
</feature>
<keyword evidence="3" id="KW-1185">Reference proteome</keyword>
<dbReference type="OrthoDB" id="121311at2759"/>
<feature type="transmembrane region" description="Helical" evidence="1">
    <location>
        <begin position="210"/>
        <end position="227"/>
    </location>
</feature>
<protein>
    <submittedName>
        <fullName evidence="2">Unnamed protein product</fullName>
    </submittedName>
</protein>
<evidence type="ECO:0000313" key="3">
    <source>
        <dbReference type="Proteomes" id="UP001165121"/>
    </source>
</evidence>
<dbReference type="EMBL" id="BSXT01001517">
    <property type="protein sequence ID" value="GMF43188.1"/>
    <property type="molecule type" value="Genomic_DNA"/>
</dbReference>
<evidence type="ECO:0000313" key="2">
    <source>
        <dbReference type="EMBL" id="GMF43188.1"/>
    </source>
</evidence>
<feature type="transmembrane region" description="Helical" evidence="1">
    <location>
        <begin position="295"/>
        <end position="316"/>
    </location>
</feature>
<sequence length="565" mass="63711">MFIKPATIYPTMSNLPEESHAVSTSILTACVRVLSGKANMIWTDVHMSYRGGQYSIERLLALYDFTRNTSMLSTFLVCTISSLPALLFIISQEMVPLQDPANGWKENYGFWVRAVVVTATVTYSVIVQARYFTGGFAISRIRVLLVLIFAPCIVTAITMAIAAHIWFPIPFYIITMVPIFYVVTVASLAISIERTAIRKMLKNSNKFSRFIAFIAAQQLMVVIYPAYQALFQAMITTNYEYLVILLLPVMKLLVKNIALHCLTHMEDIMPENVIFTVDFFYAFYMSTSMESSSSASTILAIILVDLAQTVTVLYRLHRRTATILKTLEECSATSTESSDLVSAASYLCSSIATLQHQSLNLIQVRSCIEYRLSLESLKILCSLEKMTRNKMANHSLKILRLRRVCCRENASIRTDLMISCNSSIDTSMTSDLPPSNCNILQETLKVLFTSECLLLGAFVDMIVPLFYGPFLLVMVRLPSAKYHIELENITAENVYSSTKPIFAFALVQCAVFLLLIALVKRNLGYNPLRHLAFVMKTQQELIQIKLLTWVLMTMTFRVVHFGAFP</sequence>
<comment type="caution">
    <text evidence="2">The sequence shown here is derived from an EMBL/GenBank/DDBJ whole genome shotgun (WGS) entry which is preliminary data.</text>
</comment>
<proteinExistence type="predicted"/>
<organism evidence="2 3">
    <name type="scientific">Phytophthora fragariaefolia</name>
    <dbReference type="NCBI Taxonomy" id="1490495"/>
    <lineage>
        <taxon>Eukaryota</taxon>
        <taxon>Sar</taxon>
        <taxon>Stramenopiles</taxon>
        <taxon>Oomycota</taxon>
        <taxon>Peronosporomycetes</taxon>
        <taxon>Peronosporales</taxon>
        <taxon>Peronosporaceae</taxon>
        <taxon>Phytophthora</taxon>
    </lineage>
</organism>
<gene>
    <name evidence="2" type="ORF">Pfra01_001449900</name>
</gene>
<feature type="transmembrane region" description="Helical" evidence="1">
    <location>
        <begin position="72"/>
        <end position="90"/>
    </location>
</feature>
<dbReference type="AlphaFoldDB" id="A0A9W6XQH9"/>
<evidence type="ECO:0000256" key="1">
    <source>
        <dbReference type="SAM" id="Phobius"/>
    </source>
</evidence>
<keyword evidence="1" id="KW-0812">Transmembrane</keyword>
<dbReference type="PROSITE" id="PS51257">
    <property type="entry name" value="PROKAR_LIPOPROTEIN"/>
    <property type="match status" value="1"/>
</dbReference>
<feature type="transmembrane region" description="Helical" evidence="1">
    <location>
        <begin position="546"/>
        <end position="564"/>
    </location>
</feature>
<feature type="transmembrane region" description="Helical" evidence="1">
    <location>
        <begin position="143"/>
        <end position="163"/>
    </location>
</feature>
<name>A0A9W6XQH9_9STRA</name>
<feature type="transmembrane region" description="Helical" evidence="1">
    <location>
        <begin position="110"/>
        <end position="131"/>
    </location>
</feature>